<dbReference type="Proteomes" id="UP000521943">
    <property type="component" value="Unassembled WGS sequence"/>
</dbReference>
<evidence type="ECO:0000313" key="3">
    <source>
        <dbReference type="Proteomes" id="UP000521943"/>
    </source>
</evidence>
<sequence>MAVVLSKGTGAPLGLIFQLRHLRLPHRSFLRPYHYQRYRYHHQTHQVQAPHPQCHFRPPSQRPQASSHLGPLQSPQYIIRYEHPTRDLTTYARETKQRLDNGGTGGGGRVGWVGVEVDDHGRLRTPTPTRMRTRRQRLHHPPNVKTGTTTTLTLLSASPNQPSLPHACLPDAIHPEPTLHIVLVITFTPLPPHWNPTLPLPPPLISPAAFRSSTPGLITTRTTSCFYTTRSPSTPSSLQR</sequence>
<comment type="caution">
    <text evidence="2">The sequence shown here is derived from an EMBL/GenBank/DDBJ whole genome shotgun (WGS) entry which is preliminary data.</text>
</comment>
<dbReference type="AlphaFoldDB" id="A0A8H6I125"/>
<organism evidence="2 3">
    <name type="scientific">Ephemerocybe angulata</name>
    <dbReference type="NCBI Taxonomy" id="980116"/>
    <lineage>
        <taxon>Eukaryota</taxon>
        <taxon>Fungi</taxon>
        <taxon>Dikarya</taxon>
        <taxon>Basidiomycota</taxon>
        <taxon>Agaricomycotina</taxon>
        <taxon>Agaricomycetes</taxon>
        <taxon>Agaricomycetidae</taxon>
        <taxon>Agaricales</taxon>
        <taxon>Agaricineae</taxon>
        <taxon>Psathyrellaceae</taxon>
        <taxon>Ephemerocybe</taxon>
    </lineage>
</organism>
<feature type="region of interest" description="Disordered" evidence="1">
    <location>
        <begin position="43"/>
        <end position="72"/>
    </location>
</feature>
<keyword evidence="3" id="KW-1185">Reference proteome</keyword>
<protein>
    <submittedName>
        <fullName evidence="2">Uncharacterized protein</fullName>
    </submittedName>
</protein>
<gene>
    <name evidence="2" type="ORF">DFP72DRAFT_293497</name>
</gene>
<dbReference type="EMBL" id="JACGCI010000027">
    <property type="protein sequence ID" value="KAF6756104.1"/>
    <property type="molecule type" value="Genomic_DNA"/>
</dbReference>
<accession>A0A8H6I125</accession>
<evidence type="ECO:0000256" key="1">
    <source>
        <dbReference type="SAM" id="MobiDB-lite"/>
    </source>
</evidence>
<name>A0A8H6I125_9AGAR</name>
<evidence type="ECO:0000313" key="2">
    <source>
        <dbReference type="EMBL" id="KAF6756104.1"/>
    </source>
</evidence>
<reference evidence="2 3" key="1">
    <citation type="submission" date="2020-07" db="EMBL/GenBank/DDBJ databases">
        <title>Comparative genomics of pyrophilous fungi reveals a link between fire events and developmental genes.</title>
        <authorList>
            <consortium name="DOE Joint Genome Institute"/>
            <person name="Steindorff A.S."/>
            <person name="Carver A."/>
            <person name="Calhoun S."/>
            <person name="Stillman K."/>
            <person name="Liu H."/>
            <person name="Lipzen A."/>
            <person name="Pangilinan J."/>
            <person name="Labutti K."/>
            <person name="Bruns T.D."/>
            <person name="Grigoriev I.V."/>
        </authorList>
    </citation>
    <scope>NUCLEOTIDE SEQUENCE [LARGE SCALE GENOMIC DNA]</scope>
    <source>
        <strain evidence="2 3">CBS 144469</strain>
    </source>
</reference>
<proteinExistence type="predicted"/>